<evidence type="ECO:0000256" key="4">
    <source>
        <dbReference type="ARBA" id="ARBA00022723"/>
    </source>
</evidence>
<evidence type="ECO:0000256" key="5">
    <source>
        <dbReference type="ARBA" id="ARBA00022729"/>
    </source>
</evidence>
<reference evidence="9" key="1">
    <citation type="submission" date="2017-05" db="EMBL/GenBank/DDBJ databases">
        <title>Complete and WGS of Bordetella genogroups.</title>
        <authorList>
            <person name="Spilker T."/>
            <person name="Lipuma J."/>
        </authorList>
    </citation>
    <scope>NUCLEOTIDE SEQUENCE [LARGE SCALE GENOMIC DNA]</scope>
    <source>
        <strain evidence="9">AU8856</strain>
    </source>
</reference>
<evidence type="ECO:0000256" key="3">
    <source>
        <dbReference type="ARBA" id="ARBA00022448"/>
    </source>
</evidence>
<evidence type="ECO:0000256" key="6">
    <source>
        <dbReference type="RuleBase" id="RU003512"/>
    </source>
</evidence>
<protein>
    <submittedName>
        <fullName evidence="8">ABC transporter substrate-binding protein</fullName>
    </submittedName>
</protein>
<evidence type="ECO:0000313" key="8">
    <source>
        <dbReference type="EMBL" id="OZI64427.1"/>
    </source>
</evidence>
<feature type="chain" id="PRO_5013374533" evidence="7">
    <location>
        <begin position="26"/>
        <end position="298"/>
    </location>
</feature>
<dbReference type="PRINTS" id="PR00691">
    <property type="entry name" value="ADHESINB"/>
</dbReference>
<dbReference type="Gene3D" id="3.40.50.1980">
    <property type="entry name" value="Nitrogenase molybdenum iron protein domain"/>
    <property type="match status" value="2"/>
</dbReference>
<evidence type="ECO:0000256" key="7">
    <source>
        <dbReference type="SAM" id="SignalP"/>
    </source>
</evidence>
<proteinExistence type="inferred from homology"/>
<comment type="subcellular location">
    <subcellularLocation>
        <location evidence="1">Cell envelope</location>
    </subcellularLocation>
</comment>
<dbReference type="GO" id="GO:0046872">
    <property type="term" value="F:metal ion binding"/>
    <property type="evidence" value="ECO:0007669"/>
    <property type="project" value="UniProtKB-KW"/>
</dbReference>
<dbReference type="InterPro" id="IPR006129">
    <property type="entry name" value="AdhesinB"/>
</dbReference>
<keyword evidence="3 6" id="KW-0813">Transport</keyword>
<dbReference type="PRINTS" id="PR00690">
    <property type="entry name" value="ADHESNFAMILY"/>
</dbReference>
<dbReference type="GO" id="GO:0007155">
    <property type="term" value="P:cell adhesion"/>
    <property type="evidence" value="ECO:0007669"/>
    <property type="project" value="InterPro"/>
</dbReference>
<dbReference type="SUPFAM" id="SSF53807">
    <property type="entry name" value="Helical backbone' metal receptor"/>
    <property type="match status" value="1"/>
</dbReference>
<accession>A0A261US98</accession>
<dbReference type="EMBL" id="NEVS01000002">
    <property type="protein sequence ID" value="OZI64427.1"/>
    <property type="molecule type" value="Genomic_DNA"/>
</dbReference>
<dbReference type="RefSeq" id="WP_094840733.1">
    <property type="nucleotide sequence ID" value="NZ_NEVS01000002.1"/>
</dbReference>
<feature type="signal peptide" evidence="7">
    <location>
        <begin position="1"/>
        <end position="25"/>
    </location>
</feature>
<dbReference type="GO" id="GO:0030313">
    <property type="term" value="C:cell envelope"/>
    <property type="evidence" value="ECO:0007669"/>
    <property type="project" value="UniProtKB-SubCell"/>
</dbReference>
<dbReference type="PANTHER" id="PTHR42953:SF1">
    <property type="entry name" value="METAL-BINDING PROTEIN HI_0362-RELATED"/>
    <property type="match status" value="1"/>
</dbReference>
<dbReference type="AlphaFoldDB" id="A0A261US98"/>
<keyword evidence="5 7" id="KW-0732">Signal</keyword>
<comment type="similarity">
    <text evidence="2 6">Belongs to the bacterial solute-binding protein 9 family.</text>
</comment>
<keyword evidence="4" id="KW-0479">Metal-binding</keyword>
<dbReference type="InterPro" id="IPR006127">
    <property type="entry name" value="ZnuA-like"/>
</dbReference>
<evidence type="ECO:0000256" key="1">
    <source>
        <dbReference type="ARBA" id="ARBA00004196"/>
    </source>
</evidence>
<evidence type="ECO:0000256" key="2">
    <source>
        <dbReference type="ARBA" id="ARBA00011028"/>
    </source>
</evidence>
<gene>
    <name evidence="8" type="ORF">CAL28_07050</name>
</gene>
<dbReference type="InterPro" id="IPR050492">
    <property type="entry name" value="Bact_metal-bind_prot9"/>
</dbReference>
<sequence length="298" mass="32068">MIGKRVLRTAAGSAVIFFAAMNAAAAKTIDVVASFTVLADVVKHVGGDHVAVRSLVPPNGDPHDFEPSPADARRVGAAAVTFISGEGLETWFQRLAKAAGAKAPPVVVSQGIETHTFDEDGKRVIDPHVWNSIPNVLVWVGNIERALAKADPDDAPAFQRNADAYRARLRALDAAIRADLAAVPAERRKVLTSHDAFGYYGKTYGVQFLAPQGLSTETEASAADVAKLIEQINKEHVRVYFFENSNDPRLVEQIAKATGARPGGELYPEALSDSKGPVPTYEKLMRFNTDQIVKAISK</sequence>
<evidence type="ECO:0000313" key="9">
    <source>
        <dbReference type="Proteomes" id="UP000215767"/>
    </source>
</evidence>
<keyword evidence="9" id="KW-1185">Reference proteome</keyword>
<dbReference type="OrthoDB" id="9793396at2"/>
<dbReference type="Pfam" id="PF01297">
    <property type="entry name" value="ZnuA"/>
    <property type="match status" value="1"/>
</dbReference>
<name>A0A261US98_9BORD</name>
<dbReference type="InterPro" id="IPR006128">
    <property type="entry name" value="Lipoprotein_PsaA-like"/>
</dbReference>
<dbReference type="Proteomes" id="UP000215767">
    <property type="component" value="Unassembled WGS sequence"/>
</dbReference>
<dbReference type="PANTHER" id="PTHR42953">
    <property type="entry name" value="HIGH-AFFINITY ZINC UPTAKE SYSTEM PROTEIN ZNUA-RELATED"/>
    <property type="match status" value="1"/>
</dbReference>
<dbReference type="GO" id="GO:0030001">
    <property type="term" value="P:metal ion transport"/>
    <property type="evidence" value="ECO:0007669"/>
    <property type="project" value="InterPro"/>
</dbReference>
<organism evidence="8 9">
    <name type="scientific">Bordetella genomosp. 11</name>
    <dbReference type="NCBI Taxonomy" id="1416808"/>
    <lineage>
        <taxon>Bacteria</taxon>
        <taxon>Pseudomonadati</taxon>
        <taxon>Pseudomonadota</taxon>
        <taxon>Betaproteobacteria</taxon>
        <taxon>Burkholderiales</taxon>
        <taxon>Alcaligenaceae</taxon>
        <taxon>Bordetella</taxon>
    </lineage>
</organism>
<comment type="caution">
    <text evidence="8">The sequence shown here is derived from an EMBL/GenBank/DDBJ whole genome shotgun (WGS) entry which is preliminary data.</text>
</comment>